<accession>A0A4D7JM39</accession>
<dbReference type="Pfam" id="PF02518">
    <property type="entry name" value="HATPase_c"/>
    <property type="match status" value="1"/>
</dbReference>
<sequence>MKKGLITIFFIASLVNINSQVIDSIQSVINDPSLTTTQRINELNDLSRELTYISPVMAMKSANEALSLAIEYNNKRGQAYAYRNISNIFTLNEHFYSGTEHIQKALKIFNEIGDSTGVADCYISLGHYFKQLKDYKEQNKYHKKSHKIYSRFDLPSRLAVTSFNLAESYFYLKQYDKARSLNKEAIRLCVELNNTPLLSMCYKLKASIALEENNLAEAEKYFLTTLGISDSLGIYSQKLAVIESHLGLAEIYILKNDKENYLKNIQEALKISKKEKFVKYLPGIYNSFINYHIDNENYEEISNYLVEYENVYDSLRISEFNDKSNLTKNVLDAFELEEKAAVLAAINNQQTTSLRQSRITVVVVGILAILLAALLYFLYRSNKKINKINNELIRQTETINHQKENLETLNNTKNKFFSIVAHDFKSPLASLSSFSNLLVNHSENFSKEEIIDLSKKMNTSLHKTIRLADNLLKWASIQMNNIESNKIRFELNAVINEVTEVYSPIAADKKIKLDVNIKDSITVYSDKNQLEFIIRNLVNNAIKFTSSGGSVKVESNTVTGNYKTLKISDTGKGMTSEVKNQIFNAGYIKKTEGTAGEKGTGLGLTLVKEFAEINNIKIDLDSIEGKGTSITLFFN</sequence>
<feature type="domain" description="Histidine kinase" evidence="9">
    <location>
        <begin position="419"/>
        <end position="635"/>
    </location>
</feature>
<dbReference type="SMART" id="SM00387">
    <property type="entry name" value="HATPase_c"/>
    <property type="match status" value="1"/>
</dbReference>
<keyword evidence="8" id="KW-0472">Membrane</keyword>
<keyword evidence="11" id="KW-1185">Reference proteome</keyword>
<dbReference type="AlphaFoldDB" id="A0A4D7JM39"/>
<dbReference type="SUPFAM" id="SSF48452">
    <property type="entry name" value="TPR-like"/>
    <property type="match status" value="1"/>
</dbReference>
<reference evidence="10 11" key="1">
    <citation type="submission" date="2018-04" db="EMBL/GenBank/DDBJ databases">
        <title>Complete genome uncultured novel isolate.</title>
        <authorList>
            <person name="Merlino G."/>
        </authorList>
    </citation>
    <scope>NUCLEOTIDE SEQUENCE [LARGE SCALE GENOMIC DNA]</scope>
    <source>
        <strain evidence="11">R1DC9</strain>
    </source>
</reference>
<gene>
    <name evidence="10" type="ORF">DCC35_18900</name>
</gene>
<dbReference type="KEGG" id="fpf:DCC35_18900"/>
<protein>
    <recommendedName>
        <fullName evidence="2">histidine kinase</fullName>
        <ecNumber evidence="2">2.7.13.3</ecNumber>
    </recommendedName>
</protein>
<proteinExistence type="predicted"/>
<dbReference type="SMART" id="SM00388">
    <property type="entry name" value="HisKA"/>
    <property type="match status" value="1"/>
</dbReference>
<keyword evidence="6" id="KW-0902">Two-component regulatory system</keyword>
<evidence type="ECO:0000256" key="1">
    <source>
        <dbReference type="ARBA" id="ARBA00000085"/>
    </source>
</evidence>
<dbReference type="InterPro" id="IPR004358">
    <property type="entry name" value="Sig_transdc_His_kin-like_C"/>
</dbReference>
<dbReference type="CDD" id="cd00082">
    <property type="entry name" value="HisKA"/>
    <property type="match status" value="1"/>
</dbReference>
<feature type="coiled-coil region" evidence="7">
    <location>
        <begin position="385"/>
        <end position="412"/>
    </location>
</feature>
<keyword evidence="5" id="KW-0418">Kinase</keyword>
<dbReference type="Gene3D" id="1.10.287.130">
    <property type="match status" value="1"/>
</dbReference>
<dbReference type="SUPFAM" id="SSF55874">
    <property type="entry name" value="ATPase domain of HSP90 chaperone/DNA topoisomerase II/histidine kinase"/>
    <property type="match status" value="1"/>
</dbReference>
<comment type="catalytic activity">
    <reaction evidence="1">
        <text>ATP + protein L-histidine = ADP + protein N-phospho-L-histidine.</text>
        <dbReference type="EC" id="2.7.13.3"/>
    </reaction>
</comment>
<dbReference type="SMART" id="SM00028">
    <property type="entry name" value="TPR"/>
    <property type="match status" value="5"/>
</dbReference>
<name>A0A4D7JM39_9BACT</name>
<dbReference type="OrthoDB" id="1269247at2"/>
<evidence type="ECO:0000256" key="4">
    <source>
        <dbReference type="ARBA" id="ARBA00022679"/>
    </source>
</evidence>
<dbReference type="EMBL" id="CP028923">
    <property type="protein sequence ID" value="QCK16651.1"/>
    <property type="molecule type" value="Genomic_DNA"/>
</dbReference>
<keyword evidence="8" id="KW-0812">Transmembrane</keyword>
<feature type="transmembrane region" description="Helical" evidence="8">
    <location>
        <begin position="359"/>
        <end position="379"/>
    </location>
</feature>
<dbReference type="Pfam" id="PF13424">
    <property type="entry name" value="TPR_12"/>
    <property type="match status" value="1"/>
</dbReference>
<dbReference type="InterPro" id="IPR050736">
    <property type="entry name" value="Sensor_HK_Regulatory"/>
</dbReference>
<evidence type="ECO:0000313" key="10">
    <source>
        <dbReference type="EMBL" id="QCK16651.1"/>
    </source>
</evidence>
<evidence type="ECO:0000256" key="2">
    <source>
        <dbReference type="ARBA" id="ARBA00012438"/>
    </source>
</evidence>
<evidence type="ECO:0000256" key="6">
    <source>
        <dbReference type="ARBA" id="ARBA00023012"/>
    </source>
</evidence>
<dbReference type="Proteomes" id="UP000298616">
    <property type="component" value="Chromosome"/>
</dbReference>
<evidence type="ECO:0000313" key="11">
    <source>
        <dbReference type="Proteomes" id="UP000298616"/>
    </source>
</evidence>
<dbReference type="InterPro" id="IPR019734">
    <property type="entry name" value="TPR_rpt"/>
</dbReference>
<keyword evidence="4" id="KW-0808">Transferase</keyword>
<dbReference type="PROSITE" id="PS50109">
    <property type="entry name" value="HIS_KIN"/>
    <property type="match status" value="1"/>
</dbReference>
<dbReference type="PANTHER" id="PTHR43711:SF1">
    <property type="entry name" value="HISTIDINE KINASE 1"/>
    <property type="match status" value="1"/>
</dbReference>
<evidence type="ECO:0000256" key="7">
    <source>
        <dbReference type="SAM" id="Coils"/>
    </source>
</evidence>
<dbReference type="InterPro" id="IPR003594">
    <property type="entry name" value="HATPase_dom"/>
</dbReference>
<dbReference type="InterPro" id="IPR005467">
    <property type="entry name" value="His_kinase_dom"/>
</dbReference>
<keyword evidence="8" id="KW-1133">Transmembrane helix</keyword>
<dbReference type="PANTHER" id="PTHR43711">
    <property type="entry name" value="TWO-COMPONENT HISTIDINE KINASE"/>
    <property type="match status" value="1"/>
</dbReference>
<evidence type="ECO:0000256" key="5">
    <source>
        <dbReference type="ARBA" id="ARBA00022777"/>
    </source>
</evidence>
<dbReference type="GO" id="GO:0000155">
    <property type="term" value="F:phosphorelay sensor kinase activity"/>
    <property type="evidence" value="ECO:0007669"/>
    <property type="project" value="InterPro"/>
</dbReference>
<dbReference type="InterPro" id="IPR036097">
    <property type="entry name" value="HisK_dim/P_sf"/>
</dbReference>
<dbReference type="PRINTS" id="PR00344">
    <property type="entry name" value="BCTRLSENSOR"/>
</dbReference>
<keyword evidence="3" id="KW-0597">Phosphoprotein</keyword>
<dbReference type="RefSeq" id="WP_137092242.1">
    <property type="nucleotide sequence ID" value="NZ_CP028923.1"/>
</dbReference>
<dbReference type="InterPro" id="IPR011990">
    <property type="entry name" value="TPR-like_helical_dom_sf"/>
</dbReference>
<dbReference type="SUPFAM" id="SSF47384">
    <property type="entry name" value="Homodimeric domain of signal transducing histidine kinase"/>
    <property type="match status" value="1"/>
</dbReference>
<evidence type="ECO:0000256" key="8">
    <source>
        <dbReference type="SAM" id="Phobius"/>
    </source>
</evidence>
<dbReference type="Gene3D" id="3.30.565.10">
    <property type="entry name" value="Histidine kinase-like ATPase, C-terminal domain"/>
    <property type="match status" value="1"/>
</dbReference>
<evidence type="ECO:0000259" key="9">
    <source>
        <dbReference type="PROSITE" id="PS50109"/>
    </source>
</evidence>
<dbReference type="InterPro" id="IPR036890">
    <property type="entry name" value="HATPase_C_sf"/>
</dbReference>
<organism evidence="10 11">
    <name type="scientific">Mangrovivirga cuniculi</name>
    <dbReference type="NCBI Taxonomy" id="2715131"/>
    <lineage>
        <taxon>Bacteria</taxon>
        <taxon>Pseudomonadati</taxon>
        <taxon>Bacteroidota</taxon>
        <taxon>Cytophagia</taxon>
        <taxon>Cytophagales</taxon>
        <taxon>Mangrovivirgaceae</taxon>
        <taxon>Mangrovivirga</taxon>
    </lineage>
</organism>
<keyword evidence="7" id="KW-0175">Coiled coil</keyword>
<dbReference type="EC" id="2.7.13.3" evidence="2"/>
<dbReference type="InterPro" id="IPR003661">
    <property type="entry name" value="HisK_dim/P_dom"/>
</dbReference>
<evidence type="ECO:0000256" key="3">
    <source>
        <dbReference type="ARBA" id="ARBA00022553"/>
    </source>
</evidence>
<dbReference type="Gene3D" id="1.25.40.10">
    <property type="entry name" value="Tetratricopeptide repeat domain"/>
    <property type="match status" value="2"/>
</dbReference>